<keyword evidence="11" id="KW-1185">Reference proteome</keyword>
<keyword evidence="8" id="KW-0325">Glycoprotein</keyword>
<gene>
    <name evidence="12" type="primary">LOC114828208</name>
</gene>
<keyword evidence="6 9" id="KW-0472">Membrane</keyword>
<dbReference type="GeneID" id="114828208"/>
<evidence type="ECO:0000256" key="8">
    <source>
        <dbReference type="ARBA" id="ARBA00023180"/>
    </source>
</evidence>
<name>A0AAJ7SFL4_9ACAR</name>
<evidence type="ECO:0000256" key="3">
    <source>
        <dbReference type="ARBA" id="ARBA00022475"/>
    </source>
</evidence>
<evidence type="ECO:0000313" key="11">
    <source>
        <dbReference type="Proteomes" id="UP000694867"/>
    </source>
</evidence>
<dbReference type="PANTHER" id="PTHR42643:SF38">
    <property type="entry name" value="IONOTROPIC RECEPTOR 100A"/>
    <property type="match status" value="1"/>
</dbReference>
<dbReference type="Pfam" id="PF00060">
    <property type="entry name" value="Lig_chan"/>
    <property type="match status" value="1"/>
</dbReference>
<dbReference type="Proteomes" id="UP000694867">
    <property type="component" value="Unplaced"/>
</dbReference>
<protein>
    <submittedName>
        <fullName evidence="12">Uncharacterized protein LOC114828208</fullName>
    </submittedName>
</protein>
<feature type="transmembrane region" description="Helical" evidence="9">
    <location>
        <begin position="142"/>
        <end position="161"/>
    </location>
</feature>
<dbReference type="GO" id="GO:0050906">
    <property type="term" value="P:detection of stimulus involved in sensory perception"/>
    <property type="evidence" value="ECO:0007669"/>
    <property type="project" value="UniProtKB-ARBA"/>
</dbReference>
<comment type="similarity">
    <text evidence="2">Belongs to the glutamate-gated ion channel (TC 1.A.10.1) family.</text>
</comment>
<evidence type="ECO:0000256" key="6">
    <source>
        <dbReference type="ARBA" id="ARBA00023136"/>
    </source>
</evidence>
<evidence type="ECO:0000256" key="1">
    <source>
        <dbReference type="ARBA" id="ARBA00004651"/>
    </source>
</evidence>
<evidence type="ECO:0000313" key="12">
    <source>
        <dbReference type="RefSeq" id="XP_028967180.1"/>
    </source>
</evidence>
<sequence>MKPVYLPYQAVFNSTMPHLRVAMVQVEPYINMRRLGDEIEIRGPFSQIAEAIQKLTRNSLSVVSIEDVQHGHRLKNGSFVGIMGKFERDEVDLLVSPAIMNEERFILADPSIFEVTSYTLLGWSPRKVVDPFNFASAFTAEVWLSVLLSFLLLSLICWIMDRYLTPWEEGAPTALSEYAWDLFTRFFPQDAPLQDASWFRMCLIGFLIAFSLILMTFLSSALTSSMTIKRNEDFVNSYADVLRFPKVRIYSEKGTIFSQIFLDPHNALFRKLSGRHIPVRGIFKLSSEVSVMVDEIEAKTRVIVGSPDICKSVVIKKRESSGRCPNVMLSTESAGLMLGSLFVSRRLPSATREIINRAILVSLEAFLYRKTMIWSMDEYEKCRLRSRASLETTALSVLDVQGCFVLFAIGVCAATTSLCIEISRKRSCRCA</sequence>
<dbReference type="GO" id="GO:0015276">
    <property type="term" value="F:ligand-gated monoatomic ion channel activity"/>
    <property type="evidence" value="ECO:0007669"/>
    <property type="project" value="InterPro"/>
</dbReference>
<dbReference type="KEGG" id="goe:114828208"/>
<dbReference type="InterPro" id="IPR052192">
    <property type="entry name" value="Insect_Ionotropic_Sensory_Rcpt"/>
</dbReference>
<evidence type="ECO:0000256" key="5">
    <source>
        <dbReference type="ARBA" id="ARBA00022989"/>
    </source>
</evidence>
<proteinExistence type="inferred from homology"/>
<keyword evidence="3" id="KW-1003">Cell membrane</keyword>
<dbReference type="PANTHER" id="PTHR42643">
    <property type="entry name" value="IONOTROPIC RECEPTOR 20A-RELATED"/>
    <property type="match status" value="1"/>
</dbReference>
<organism evidence="11 12">
    <name type="scientific">Galendromus occidentalis</name>
    <name type="common">western predatory mite</name>
    <dbReference type="NCBI Taxonomy" id="34638"/>
    <lineage>
        <taxon>Eukaryota</taxon>
        <taxon>Metazoa</taxon>
        <taxon>Ecdysozoa</taxon>
        <taxon>Arthropoda</taxon>
        <taxon>Chelicerata</taxon>
        <taxon>Arachnida</taxon>
        <taxon>Acari</taxon>
        <taxon>Parasitiformes</taxon>
        <taxon>Mesostigmata</taxon>
        <taxon>Gamasina</taxon>
        <taxon>Phytoseioidea</taxon>
        <taxon>Phytoseiidae</taxon>
        <taxon>Typhlodrominae</taxon>
        <taxon>Galendromus</taxon>
    </lineage>
</organism>
<reference evidence="12" key="1">
    <citation type="submission" date="2025-08" db="UniProtKB">
        <authorList>
            <consortium name="RefSeq"/>
        </authorList>
    </citation>
    <scope>IDENTIFICATION</scope>
</reference>
<evidence type="ECO:0000259" key="10">
    <source>
        <dbReference type="Pfam" id="PF00060"/>
    </source>
</evidence>
<dbReference type="RefSeq" id="XP_028967180.1">
    <property type="nucleotide sequence ID" value="XM_029111347.1"/>
</dbReference>
<keyword evidence="4 9" id="KW-0812">Transmembrane</keyword>
<dbReference type="Gene3D" id="1.10.287.70">
    <property type="match status" value="1"/>
</dbReference>
<dbReference type="Gene3D" id="3.40.190.10">
    <property type="entry name" value="Periplasmic binding protein-like II"/>
    <property type="match status" value="1"/>
</dbReference>
<accession>A0AAJ7SFL4</accession>
<keyword evidence="7" id="KW-0675">Receptor</keyword>
<comment type="subcellular location">
    <subcellularLocation>
        <location evidence="1">Cell membrane</location>
        <topology evidence="1">Multi-pass membrane protein</topology>
    </subcellularLocation>
</comment>
<dbReference type="AlphaFoldDB" id="A0AAJ7SFL4"/>
<dbReference type="SUPFAM" id="SSF53850">
    <property type="entry name" value="Periplasmic binding protein-like II"/>
    <property type="match status" value="1"/>
</dbReference>
<dbReference type="GO" id="GO:0005886">
    <property type="term" value="C:plasma membrane"/>
    <property type="evidence" value="ECO:0007669"/>
    <property type="project" value="UniProtKB-SubCell"/>
</dbReference>
<keyword evidence="5 9" id="KW-1133">Transmembrane helix</keyword>
<evidence type="ECO:0000256" key="4">
    <source>
        <dbReference type="ARBA" id="ARBA00022692"/>
    </source>
</evidence>
<feature type="domain" description="Ionotropic glutamate receptor C-terminal" evidence="10">
    <location>
        <begin position="140"/>
        <end position="411"/>
    </location>
</feature>
<evidence type="ECO:0000256" key="2">
    <source>
        <dbReference type="ARBA" id="ARBA00008685"/>
    </source>
</evidence>
<dbReference type="InterPro" id="IPR001320">
    <property type="entry name" value="Iontro_rcpt_C"/>
</dbReference>
<evidence type="ECO:0000256" key="7">
    <source>
        <dbReference type="ARBA" id="ARBA00023170"/>
    </source>
</evidence>
<feature type="transmembrane region" description="Helical" evidence="9">
    <location>
        <begin position="198"/>
        <end position="222"/>
    </location>
</feature>
<evidence type="ECO:0000256" key="9">
    <source>
        <dbReference type="SAM" id="Phobius"/>
    </source>
</evidence>